<organism evidence="4 5">
    <name type="scientific">Pseudoteredinibacter isoporae</name>
    <dbReference type="NCBI Taxonomy" id="570281"/>
    <lineage>
        <taxon>Bacteria</taxon>
        <taxon>Pseudomonadati</taxon>
        <taxon>Pseudomonadota</taxon>
        <taxon>Gammaproteobacteria</taxon>
        <taxon>Cellvibrionales</taxon>
        <taxon>Cellvibrionaceae</taxon>
        <taxon>Pseudoteredinibacter</taxon>
    </lineage>
</organism>
<comment type="caution">
    <text evidence="4">The sequence shown here is derived from an EMBL/GenBank/DDBJ whole genome shotgun (WGS) entry which is preliminary data.</text>
</comment>
<keyword evidence="1" id="KW-0378">Hydrolase</keyword>
<dbReference type="SUPFAM" id="SSF53474">
    <property type="entry name" value="alpha/beta-Hydrolases"/>
    <property type="match status" value="1"/>
</dbReference>
<dbReference type="InterPro" id="IPR029058">
    <property type="entry name" value="AB_hydrolase_fold"/>
</dbReference>
<dbReference type="Proteomes" id="UP000528457">
    <property type="component" value="Unassembled WGS sequence"/>
</dbReference>
<name>A0A7X0JXK5_9GAMM</name>
<keyword evidence="2" id="KW-0732">Signal</keyword>
<reference evidence="4 5" key="1">
    <citation type="submission" date="2020-08" db="EMBL/GenBank/DDBJ databases">
        <title>Genomic Encyclopedia of Type Strains, Phase IV (KMG-IV): sequencing the most valuable type-strain genomes for metagenomic binning, comparative biology and taxonomic classification.</title>
        <authorList>
            <person name="Goeker M."/>
        </authorList>
    </citation>
    <scope>NUCLEOTIDE SEQUENCE [LARGE SCALE GENOMIC DNA]</scope>
    <source>
        <strain evidence="4 5">DSM 22368</strain>
    </source>
</reference>
<dbReference type="AlphaFoldDB" id="A0A7X0JXK5"/>
<keyword evidence="4" id="KW-0031">Aminopeptidase</keyword>
<feature type="chain" id="PRO_5031563533" evidence="2">
    <location>
        <begin position="23"/>
        <end position="650"/>
    </location>
</feature>
<dbReference type="EMBL" id="JACHHT010000004">
    <property type="protein sequence ID" value="MBB6523538.1"/>
    <property type="molecule type" value="Genomic_DNA"/>
</dbReference>
<dbReference type="RefSeq" id="WP_166843442.1">
    <property type="nucleotide sequence ID" value="NZ_JAAONY010000004.1"/>
</dbReference>
<dbReference type="GO" id="GO:0004177">
    <property type="term" value="F:aminopeptidase activity"/>
    <property type="evidence" value="ECO:0007669"/>
    <property type="project" value="UniProtKB-KW"/>
</dbReference>
<accession>A0A7X0JXK5</accession>
<gene>
    <name evidence="4" type="ORF">HNR48_003852</name>
</gene>
<dbReference type="GO" id="GO:0006508">
    <property type="term" value="P:proteolysis"/>
    <property type="evidence" value="ECO:0007669"/>
    <property type="project" value="InterPro"/>
</dbReference>
<feature type="domain" description="Peptidase S9 prolyl oligopeptidase catalytic" evidence="3">
    <location>
        <begin position="443"/>
        <end position="642"/>
    </location>
</feature>
<evidence type="ECO:0000313" key="5">
    <source>
        <dbReference type="Proteomes" id="UP000528457"/>
    </source>
</evidence>
<dbReference type="PANTHER" id="PTHR42776:SF27">
    <property type="entry name" value="DIPEPTIDYL PEPTIDASE FAMILY MEMBER 6"/>
    <property type="match status" value="1"/>
</dbReference>
<dbReference type="Pfam" id="PF00326">
    <property type="entry name" value="Peptidase_S9"/>
    <property type="match status" value="1"/>
</dbReference>
<dbReference type="InterPro" id="IPR001375">
    <property type="entry name" value="Peptidase_S9_cat"/>
</dbReference>
<dbReference type="InParanoid" id="A0A7X0JXK5"/>
<protein>
    <submittedName>
        <fullName evidence="4">Dipeptidyl aminopeptidase/acylaminoacyl peptidase</fullName>
    </submittedName>
</protein>
<dbReference type="Gene3D" id="3.40.50.1820">
    <property type="entry name" value="alpha/beta hydrolase"/>
    <property type="match status" value="1"/>
</dbReference>
<dbReference type="PANTHER" id="PTHR42776">
    <property type="entry name" value="SERINE PEPTIDASE S9 FAMILY MEMBER"/>
    <property type="match status" value="1"/>
</dbReference>
<keyword evidence="4" id="KW-0645">Protease</keyword>
<evidence type="ECO:0000259" key="3">
    <source>
        <dbReference type="Pfam" id="PF00326"/>
    </source>
</evidence>
<sequence length="650" mass="74277">MARYISLLLVLCTGLHSVSALANEPYPLDYFALREVVMDARVSPDGKRLAVLTIPSKDGDPVVEVYKTDNMSAKPFRINADPMEVRNIYWATNEDIVMRLRQKVRDKIEGFNQGVFEFKLASVNVKSKKFKEYEQIGASIVHLLPQKSRKVIYSFIPGEFENNRLSEPFRPTAYYELDLKTGRKRLILRGKIALGQVEFDNNGTPWLARGFDLKKGFYVWYYRRPGESDWTELYRLSEHSYESFDVVGFDINNPHLFFVVANNGHDKTGLWEFDSNKKAFTELIYRRNDVDVQGVRFHSNDWTSGDEVVAVRYATDKMHYEYFNAQEAAVYQQLESLVPHAYSVRVLSRTKDNQSLVVFNTGPRDPGSFYLLHKGKFSKVGSEQPLLEAEKLADVKYIKFKARDGRDLAAYVTVPNGKPPFPAIVLPHGGPFVDELVVYDEWAQMLANNGYMVVQPQYRGSFNYGIDFHKSAFIDGSEAGFKMQDDKDDAALELVKRGWAEKDRLAMYGWSYGGYAALVAASRTPQIYQCSIAGAAVADMTMQVNYYRAQLRGVQKERQLKYRLGAVNPIDETKKVNIPLLMIHGDVDQRVPVTHAVKYRKEIDDQGKPFKYVELKGADHFYDTLEYEHQKLLYESIIGFLKSDCGPGGL</sequence>
<evidence type="ECO:0000313" key="4">
    <source>
        <dbReference type="EMBL" id="MBB6523538.1"/>
    </source>
</evidence>
<dbReference type="SUPFAM" id="SSF50993">
    <property type="entry name" value="Peptidase/esterase 'gauge' domain"/>
    <property type="match status" value="1"/>
</dbReference>
<feature type="signal peptide" evidence="2">
    <location>
        <begin position="1"/>
        <end position="22"/>
    </location>
</feature>
<keyword evidence="5" id="KW-1185">Reference proteome</keyword>
<evidence type="ECO:0000256" key="2">
    <source>
        <dbReference type="SAM" id="SignalP"/>
    </source>
</evidence>
<evidence type="ECO:0000256" key="1">
    <source>
        <dbReference type="ARBA" id="ARBA00022801"/>
    </source>
</evidence>
<proteinExistence type="predicted"/>
<dbReference type="GO" id="GO:0004252">
    <property type="term" value="F:serine-type endopeptidase activity"/>
    <property type="evidence" value="ECO:0007669"/>
    <property type="project" value="TreeGrafter"/>
</dbReference>